<evidence type="ECO:0000256" key="2">
    <source>
        <dbReference type="ARBA" id="ARBA00022980"/>
    </source>
</evidence>
<name>A0A0V0R1Z4_PSEPJ</name>
<dbReference type="PANTHER" id="PTHR23413:SF1">
    <property type="entry name" value="RIBOSOMAL PROTEIN L32"/>
    <property type="match status" value="1"/>
</dbReference>
<protein>
    <submittedName>
        <fullName evidence="4">Ribosomal protein L32e</fullName>
    </submittedName>
</protein>
<dbReference type="InterPro" id="IPR036351">
    <property type="entry name" value="Ribosomal_eL32_sf"/>
</dbReference>
<dbReference type="InterPro" id="IPR001515">
    <property type="entry name" value="Ribosomal_eL32"/>
</dbReference>
<keyword evidence="2 4" id="KW-0689">Ribosomal protein</keyword>
<dbReference type="Proteomes" id="UP000054937">
    <property type="component" value="Unassembled WGS sequence"/>
</dbReference>
<comment type="similarity">
    <text evidence="1">Belongs to the eukaryotic ribosomal protein eL32 family.</text>
</comment>
<gene>
    <name evidence="4" type="ORF">PPERSA_01749</name>
</gene>
<dbReference type="CDD" id="cd00513">
    <property type="entry name" value="Ribosomal_L32_L32e"/>
    <property type="match status" value="1"/>
</dbReference>
<dbReference type="GO" id="GO:0003735">
    <property type="term" value="F:structural constituent of ribosome"/>
    <property type="evidence" value="ECO:0007669"/>
    <property type="project" value="InterPro"/>
</dbReference>
<dbReference type="SMART" id="SM01393">
    <property type="entry name" value="Ribosomal_L32e"/>
    <property type="match status" value="1"/>
</dbReference>
<dbReference type="OMA" id="HPSGYEE"/>
<dbReference type="FunCoup" id="A0A0V0R1Z4">
    <property type="interactions" value="449"/>
</dbReference>
<dbReference type="Pfam" id="PF01655">
    <property type="entry name" value="Ribosomal_L32e"/>
    <property type="match status" value="1"/>
</dbReference>
<dbReference type="GO" id="GO:0006412">
    <property type="term" value="P:translation"/>
    <property type="evidence" value="ECO:0007669"/>
    <property type="project" value="InterPro"/>
</dbReference>
<accession>A0A0V0R1Z4</accession>
<dbReference type="PANTHER" id="PTHR23413">
    <property type="entry name" value="60S RIBOSOMAL PROTEIN L32 AND DNA-DIRECTED RNA POLYMERASE II, SUBUNIT N"/>
    <property type="match status" value="1"/>
</dbReference>
<organism evidence="4 5">
    <name type="scientific">Pseudocohnilembus persalinus</name>
    <name type="common">Ciliate</name>
    <dbReference type="NCBI Taxonomy" id="266149"/>
    <lineage>
        <taxon>Eukaryota</taxon>
        <taxon>Sar</taxon>
        <taxon>Alveolata</taxon>
        <taxon>Ciliophora</taxon>
        <taxon>Intramacronucleata</taxon>
        <taxon>Oligohymenophorea</taxon>
        <taxon>Scuticociliatia</taxon>
        <taxon>Philasterida</taxon>
        <taxon>Pseudocohnilembidae</taxon>
        <taxon>Pseudocohnilembus</taxon>
    </lineage>
</organism>
<evidence type="ECO:0000313" key="4">
    <source>
        <dbReference type="EMBL" id="KRX08288.1"/>
    </source>
</evidence>
<dbReference type="EMBL" id="LDAU01000066">
    <property type="protein sequence ID" value="KRX08288.1"/>
    <property type="molecule type" value="Genomic_DNA"/>
</dbReference>
<sequence length="138" mass="16009">MAITAVKHKKIIKKRIKKFTRFESEDYPGISASWRRPRGIDCRVRRRFRGNKPMAKIGYGSDKTTRHITPTGFKRFLVRNAAELEILLMNNRTYAAEFAHNLSAQKRASLLKRAQELGVRVLNGKAKVRTEEKKPEQQ</sequence>
<evidence type="ECO:0000256" key="3">
    <source>
        <dbReference type="ARBA" id="ARBA00023274"/>
    </source>
</evidence>
<dbReference type="GO" id="GO:0022625">
    <property type="term" value="C:cytosolic large ribosomal subunit"/>
    <property type="evidence" value="ECO:0007669"/>
    <property type="project" value="TreeGrafter"/>
</dbReference>
<dbReference type="InParanoid" id="A0A0V0R1Z4"/>
<evidence type="ECO:0000313" key="5">
    <source>
        <dbReference type="Proteomes" id="UP000054937"/>
    </source>
</evidence>
<evidence type="ECO:0000256" key="1">
    <source>
        <dbReference type="ARBA" id="ARBA00008431"/>
    </source>
</evidence>
<comment type="caution">
    <text evidence="4">The sequence shown here is derived from an EMBL/GenBank/DDBJ whole genome shotgun (WGS) entry which is preliminary data.</text>
</comment>
<dbReference type="SUPFAM" id="SSF52042">
    <property type="entry name" value="Ribosomal protein L32e"/>
    <property type="match status" value="1"/>
</dbReference>
<reference evidence="4 5" key="1">
    <citation type="journal article" date="2015" name="Sci. Rep.">
        <title>Genome of the facultative scuticociliatosis pathogen Pseudocohnilembus persalinus provides insight into its virulence through horizontal gene transfer.</title>
        <authorList>
            <person name="Xiong J."/>
            <person name="Wang G."/>
            <person name="Cheng J."/>
            <person name="Tian M."/>
            <person name="Pan X."/>
            <person name="Warren A."/>
            <person name="Jiang C."/>
            <person name="Yuan D."/>
            <person name="Miao W."/>
        </authorList>
    </citation>
    <scope>NUCLEOTIDE SEQUENCE [LARGE SCALE GENOMIC DNA]</scope>
    <source>
        <strain evidence="4">36N120E</strain>
    </source>
</reference>
<dbReference type="AlphaFoldDB" id="A0A0V0R1Z4"/>
<proteinExistence type="inferred from homology"/>
<keyword evidence="3" id="KW-0687">Ribonucleoprotein</keyword>
<dbReference type="OrthoDB" id="309450at2759"/>
<keyword evidence="5" id="KW-1185">Reference proteome</keyword>